<sequence length="152" mass="17106">MIACPSEKRHMAPAPHFQRTIKCRDIRENKCLDRRKGQLPRLAKELNEALHVSKSGSPGLTKPLSFRPAPRSSQVKSWGGDYGYTADRDHGSCTGSRSLADVSILRMARSSAIRTNNSNRKAMRHKIDHTHFIKDKEKGSQNVKKVFINQGL</sequence>
<proteinExistence type="predicted"/>
<reference evidence="1 2" key="1">
    <citation type="journal article" date="2022" name="Hortic Res">
        <title>A haplotype resolved chromosomal level avocado genome allows analysis of novel avocado genes.</title>
        <authorList>
            <person name="Nath O."/>
            <person name="Fletcher S.J."/>
            <person name="Hayward A."/>
            <person name="Shaw L.M."/>
            <person name="Masouleh A.K."/>
            <person name="Furtado A."/>
            <person name="Henry R.J."/>
            <person name="Mitter N."/>
        </authorList>
    </citation>
    <scope>NUCLEOTIDE SEQUENCE [LARGE SCALE GENOMIC DNA]</scope>
    <source>
        <strain evidence="2">cv. Hass</strain>
    </source>
</reference>
<keyword evidence="2" id="KW-1185">Reference proteome</keyword>
<dbReference type="EMBL" id="CM056810">
    <property type="protein sequence ID" value="KAJ8643648.1"/>
    <property type="molecule type" value="Genomic_DNA"/>
</dbReference>
<organism evidence="1 2">
    <name type="scientific">Persea americana</name>
    <name type="common">Avocado</name>
    <dbReference type="NCBI Taxonomy" id="3435"/>
    <lineage>
        <taxon>Eukaryota</taxon>
        <taxon>Viridiplantae</taxon>
        <taxon>Streptophyta</taxon>
        <taxon>Embryophyta</taxon>
        <taxon>Tracheophyta</taxon>
        <taxon>Spermatophyta</taxon>
        <taxon>Magnoliopsida</taxon>
        <taxon>Magnoliidae</taxon>
        <taxon>Laurales</taxon>
        <taxon>Lauraceae</taxon>
        <taxon>Persea</taxon>
    </lineage>
</organism>
<protein>
    <submittedName>
        <fullName evidence="1">Uncharacterized protein</fullName>
    </submittedName>
</protein>
<name>A0ACC2ME09_PERAE</name>
<dbReference type="Proteomes" id="UP001234297">
    <property type="component" value="Chromosome 2"/>
</dbReference>
<gene>
    <name evidence="1" type="ORF">MRB53_005396</name>
</gene>
<accession>A0ACC2ME09</accession>
<evidence type="ECO:0000313" key="1">
    <source>
        <dbReference type="EMBL" id="KAJ8643648.1"/>
    </source>
</evidence>
<evidence type="ECO:0000313" key="2">
    <source>
        <dbReference type="Proteomes" id="UP001234297"/>
    </source>
</evidence>
<comment type="caution">
    <text evidence="1">The sequence shown here is derived from an EMBL/GenBank/DDBJ whole genome shotgun (WGS) entry which is preliminary data.</text>
</comment>